<comment type="caution">
    <text evidence="1">The sequence shown here is derived from an EMBL/GenBank/DDBJ whole genome shotgun (WGS) entry which is preliminary data.</text>
</comment>
<dbReference type="AlphaFoldDB" id="A0A829GN19"/>
<dbReference type="Proteomes" id="UP000014264">
    <property type="component" value="Unassembled WGS sequence"/>
</dbReference>
<organism evidence="1 2">
    <name type="scientific">Lacticaseibacillus paracasei subsp. paracasei Lpp14</name>
    <dbReference type="NCBI Taxonomy" id="1256204"/>
    <lineage>
        <taxon>Bacteria</taxon>
        <taxon>Bacillati</taxon>
        <taxon>Bacillota</taxon>
        <taxon>Bacilli</taxon>
        <taxon>Lactobacillales</taxon>
        <taxon>Lactobacillaceae</taxon>
        <taxon>Lacticaseibacillus</taxon>
    </lineage>
</organism>
<dbReference type="EMBL" id="ANJZ01000284">
    <property type="protein sequence ID" value="EPC59902.1"/>
    <property type="molecule type" value="Genomic_DNA"/>
</dbReference>
<sequence length="43" mass="4587">MLITNSKSYARIEPVAADTTVQAGADLLAVQREDVKVESVEPA</sequence>
<evidence type="ECO:0000313" key="1">
    <source>
        <dbReference type="EMBL" id="EPC59902.1"/>
    </source>
</evidence>
<name>A0A829GN19_LACPA</name>
<evidence type="ECO:0000313" key="2">
    <source>
        <dbReference type="Proteomes" id="UP000014264"/>
    </source>
</evidence>
<protein>
    <submittedName>
        <fullName evidence="1">PTS system sucrose transporter subunit EIIBCA</fullName>
    </submittedName>
</protein>
<gene>
    <name evidence="1" type="ORF">Lpp14_12272</name>
</gene>
<reference evidence="1 2" key="1">
    <citation type="journal article" date="2013" name="PLoS ONE">
        <title>Lactobacillus paracasei comparative genomics: towards species pan-genome definition and exploitation of diversity.</title>
        <authorList>
            <person name="Smokvina T."/>
            <person name="Wels M."/>
            <person name="Polka J."/>
            <person name="Chervaux C."/>
            <person name="Brisse S."/>
            <person name="Boekhorst J."/>
            <person name="van Hylckama Vlieg J.E."/>
            <person name="Siezen R.J."/>
        </authorList>
    </citation>
    <scope>NUCLEOTIDE SEQUENCE [LARGE SCALE GENOMIC DNA]</scope>
    <source>
        <strain evidence="1 2">Lpp14</strain>
    </source>
</reference>
<proteinExistence type="predicted"/>
<accession>A0A829GN19</accession>